<protein>
    <submittedName>
        <fullName evidence="1">Uncharacterized protein</fullName>
    </submittedName>
</protein>
<organism evidence="1">
    <name type="scientific">Rhizopus microsporus var. microsporus</name>
    <dbReference type="NCBI Taxonomy" id="86635"/>
    <lineage>
        <taxon>Eukaryota</taxon>
        <taxon>Fungi</taxon>
        <taxon>Fungi incertae sedis</taxon>
        <taxon>Mucoromycota</taxon>
        <taxon>Mucoromycotina</taxon>
        <taxon>Mucoromycetes</taxon>
        <taxon>Mucorales</taxon>
        <taxon>Mucorineae</taxon>
        <taxon>Rhizopodaceae</taxon>
        <taxon>Rhizopus</taxon>
    </lineage>
</organism>
<gene>
    <name evidence="1" type="ORF">BCV72DRAFT_301127</name>
</gene>
<proteinExistence type="predicted"/>
<dbReference type="EMBL" id="KV921858">
    <property type="protein sequence ID" value="ORE11293.1"/>
    <property type="molecule type" value="Genomic_DNA"/>
</dbReference>
<name>A0A1X0RGV6_RHIZD</name>
<dbReference type="AlphaFoldDB" id="A0A1X0RGV6"/>
<evidence type="ECO:0000313" key="1">
    <source>
        <dbReference type="EMBL" id="ORE11293.1"/>
    </source>
</evidence>
<dbReference type="VEuPathDB" id="FungiDB:BCV72DRAFT_301127"/>
<reference evidence="1" key="1">
    <citation type="journal article" date="2016" name="Proc. Natl. Acad. Sci. U.S.A.">
        <title>Lipid metabolic changes in an early divergent fungus govern the establishment of a mutualistic symbiosis with endobacteria.</title>
        <authorList>
            <person name="Lastovetsky O.A."/>
            <person name="Gaspar M.L."/>
            <person name="Mondo S.J."/>
            <person name="LaButti K.M."/>
            <person name="Sandor L."/>
            <person name="Grigoriev I.V."/>
            <person name="Henry S.A."/>
            <person name="Pawlowska T.E."/>
        </authorList>
    </citation>
    <scope>NUCLEOTIDE SEQUENCE [LARGE SCALE GENOMIC DNA]</scope>
    <source>
        <strain evidence="1">ATCC 52814</strain>
    </source>
</reference>
<accession>A0A1X0RGV6</accession>
<dbReference type="Proteomes" id="UP000242414">
    <property type="component" value="Unassembled WGS sequence"/>
</dbReference>
<sequence>MNSGLQKLAQTVDLNSKNYDYGILLLDEGAFIHYHFVSGTMQSRLSEVLFTFRILTKLSKKVIVMQYRLPDPMIDFYCRLMNVDPRDRNMVTKRKYNRPTVLQPLSTVISTTEYQSSKLCCICDEPIVHSKKSNGKVNFGAVLCANPDYIGRQHLYAIRSRDTNAGVDILKTGLYKMIKNDDHPSFSRKMKEDAIKKLFHGSTQFGKLMSSFLSV</sequence>